<dbReference type="GO" id="GO:0003677">
    <property type="term" value="F:DNA binding"/>
    <property type="evidence" value="ECO:0007669"/>
    <property type="project" value="UniProtKB-UniRule"/>
</dbReference>
<dbReference type="VEuPathDB" id="CryptoDB:GNI_135030"/>
<evidence type="ECO:0000256" key="3">
    <source>
        <dbReference type="ARBA" id="ARBA00022695"/>
    </source>
</evidence>
<dbReference type="AlphaFoldDB" id="A0A023B1J1"/>
<feature type="domain" description="DNA-directed DNA polymerase X" evidence="8">
    <location>
        <begin position="270"/>
        <end position="635"/>
    </location>
</feature>
<gene>
    <name evidence="9" type="ORF">GNI_135030</name>
</gene>
<dbReference type="InterPro" id="IPR037160">
    <property type="entry name" value="DNA_Pol_thumb_sf"/>
</dbReference>
<feature type="compositionally biased region" description="Basic and acidic residues" evidence="7">
    <location>
        <begin position="543"/>
        <end position="553"/>
    </location>
</feature>
<dbReference type="OMA" id="KAACSPM"/>
<dbReference type="SUPFAM" id="SSF81585">
    <property type="entry name" value="PsbU/PolX domain-like"/>
    <property type="match status" value="1"/>
</dbReference>
<sequence length="636" mass="70961">MFFVNKGKELTSKPIQLAKDAIHHASLPLQMVETPEDAEVYVFGDDVWEARYAVLDSLGLPDPRAHDCYRFSTITSVLKRRLSELGPPDAPGIHHLDGDTPGRKAQDGEGAARSPMKAACSPMKAACSPMKAPGSPVKTPRSKSPVPTEWTPGKRKWSREDDDSHSIKRSKEDTTPPVARALARTPANDTSRDLSESPVARNELLLTTRLSKMKVSHEIPSSAIPRLSRTQASTLSVTPSVMPPNTRRRPDGAYVEHGGGSVHRELVDRESDRQCVLTMLREFTEIYHIQGEQFRRKAYESAFQFIDLNPSVDLRHDSKIGLAVRRKIDELLTTGRCQKLEYLKRDPMLKGKRELLQVFGVGLGGVEKFLSKGIVSVQDLRNAVASGKVMLDARQQVGLRHYDDFALRIPRWEVEAIGRVVEYTVITYLNMRADVQICGSYRRGAKDCGDADILIFSRETERCRGIYALVDALKKLGFVHETLLISVNPDLIQTYMGVCKIGTELSPALQDLLLQTLPDTGREDDPGPVDDPGRGNDPGPGDDPERGHGTGKVKDLPFRRLDLKLYPYHMKPFALIQWTGGEYFNRALKIRATSLGYRLSEKGLFPIASKTKEKLGPSVVLNSEKEVFEFLKVPYK</sequence>
<dbReference type="InterPro" id="IPR018944">
    <property type="entry name" value="DNA_pol_lambd_fingers_domain"/>
</dbReference>
<evidence type="ECO:0000256" key="2">
    <source>
        <dbReference type="ARBA" id="ARBA00022679"/>
    </source>
</evidence>
<organism evidence="9 10">
    <name type="scientific">Gregarina niphandrodes</name>
    <name type="common">Septate eugregarine</name>
    <dbReference type="NCBI Taxonomy" id="110365"/>
    <lineage>
        <taxon>Eukaryota</taxon>
        <taxon>Sar</taxon>
        <taxon>Alveolata</taxon>
        <taxon>Apicomplexa</taxon>
        <taxon>Conoidasida</taxon>
        <taxon>Gregarinasina</taxon>
        <taxon>Eugregarinorida</taxon>
        <taxon>Gregarinidae</taxon>
        <taxon>Gregarina</taxon>
    </lineage>
</organism>
<keyword evidence="6" id="KW-0227">DNA damage</keyword>
<dbReference type="InterPro" id="IPR002054">
    <property type="entry name" value="DNA-dir_DNA_pol_X"/>
</dbReference>
<dbReference type="PRINTS" id="PR00869">
    <property type="entry name" value="DNAPOLX"/>
</dbReference>
<keyword evidence="4" id="KW-0235">DNA replication</keyword>
<dbReference type="PANTHER" id="PTHR11276">
    <property type="entry name" value="DNA POLYMERASE TYPE-X FAMILY MEMBER"/>
    <property type="match status" value="1"/>
</dbReference>
<dbReference type="Pfam" id="PF10391">
    <property type="entry name" value="DNA_pol_lambd_f"/>
    <property type="match status" value="1"/>
</dbReference>
<feature type="compositionally biased region" description="Basic and acidic residues" evidence="7">
    <location>
        <begin position="92"/>
        <end position="107"/>
    </location>
</feature>
<keyword evidence="1" id="KW-0237">DNA synthesis</keyword>
<feature type="region of interest" description="Disordered" evidence="7">
    <location>
        <begin position="85"/>
        <end position="200"/>
    </location>
</feature>
<dbReference type="SUPFAM" id="SSF47802">
    <property type="entry name" value="DNA polymerase beta, N-terminal domain-like"/>
    <property type="match status" value="1"/>
</dbReference>
<keyword evidence="6" id="KW-0234">DNA repair</keyword>
<reference evidence="9" key="1">
    <citation type="submission" date="2013-12" db="EMBL/GenBank/DDBJ databases">
        <authorList>
            <person name="Omoto C.K."/>
            <person name="Sibley D."/>
            <person name="Venepally P."/>
            <person name="Hadjithomas M."/>
            <person name="Karamycheva S."/>
            <person name="Brunk B."/>
            <person name="Roos D."/>
            <person name="Caler E."/>
            <person name="Lorenzi H."/>
        </authorList>
    </citation>
    <scope>NUCLEOTIDE SEQUENCE</scope>
</reference>
<dbReference type="InterPro" id="IPR022312">
    <property type="entry name" value="DNA_pol_X"/>
</dbReference>
<evidence type="ECO:0000256" key="5">
    <source>
        <dbReference type="PIRSR" id="PIRSR622312-50"/>
    </source>
</evidence>
<dbReference type="GO" id="GO:0046872">
    <property type="term" value="F:metal ion binding"/>
    <property type="evidence" value="ECO:0007669"/>
    <property type="project" value="UniProtKB-UniRule"/>
</dbReference>
<dbReference type="RefSeq" id="XP_011132361.1">
    <property type="nucleotide sequence ID" value="XM_011134059.1"/>
</dbReference>
<comment type="caution">
    <text evidence="9">The sequence shown here is derived from an EMBL/GenBank/DDBJ whole genome shotgun (WGS) entry which is preliminary data.</text>
</comment>
<comment type="similarity">
    <text evidence="6">Belongs to the DNA polymerase type-X family.</text>
</comment>
<dbReference type="GeneID" id="22914785"/>
<dbReference type="InterPro" id="IPR043519">
    <property type="entry name" value="NT_sf"/>
</dbReference>
<evidence type="ECO:0000256" key="1">
    <source>
        <dbReference type="ARBA" id="ARBA00022634"/>
    </source>
</evidence>
<keyword evidence="2 6" id="KW-0808">Transferase</keyword>
<dbReference type="InterPro" id="IPR027421">
    <property type="entry name" value="DNA_pol_lamdba_lyase_dom_sf"/>
</dbReference>
<dbReference type="PRINTS" id="PR00870">
    <property type="entry name" value="DNAPOLXBETA"/>
</dbReference>
<keyword evidence="6" id="KW-0239">DNA-directed DNA polymerase</keyword>
<evidence type="ECO:0000313" key="10">
    <source>
        <dbReference type="Proteomes" id="UP000019763"/>
    </source>
</evidence>
<dbReference type="GO" id="GO:0005634">
    <property type="term" value="C:nucleus"/>
    <property type="evidence" value="ECO:0007669"/>
    <property type="project" value="UniProtKB-SubCell"/>
</dbReference>
<feature type="active site" description="Nucleophile; Schiff-base intermediate with DNA; for 5'-dRP lyase activity" evidence="5">
    <location>
        <position position="327"/>
    </location>
</feature>
<dbReference type="EMBL" id="AFNH02001000">
    <property type="protein sequence ID" value="EZG46105.1"/>
    <property type="molecule type" value="Genomic_DNA"/>
</dbReference>
<protein>
    <recommendedName>
        <fullName evidence="6">DNA polymerase</fullName>
        <ecNumber evidence="6">2.7.7.7</ecNumber>
    </recommendedName>
</protein>
<dbReference type="PANTHER" id="PTHR11276:SF28">
    <property type="entry name" value="DNA POLYMERASE LAMBDA"/>
    <property type="match status" value="1"/>
</dbReference>
<dbReference type="InterPro" id="IPR028207">
    <property type="entry name" value="DNA_pol_B_palm_palm"/>
</dbReference>
<name>A0A023B1J1_GRENI</name>
<comment type="subcellular location">
    <subcellularLocation>
        <location evidence="6">Nucleus</location>
    </subcellularLocation>
</comment>
<evidence type="ECO:0000313" key="9">
    <source>
        <dbReference type="EMBL" id="EZG46105.1"/>
    </source>
</evidence>
<dbReference type="Gene3D" id="1.10.150.20">
    <property type="entry name" value="5' to 3' exonuclease, C-terminal subdomain"/>
    <property type="match status" value="1"/>
</dbReference>
<evidence type="ECO:0000256" key="7">
    <source>
        <dbReference type="SAM" id="MobiDB-lite"/>
    </source>
</evidence>
<dbReference type="Gene3D" id="3.30.460.10">
    <property type="entry name" value="Beta Polymerase, domain 2"/>
    <property type="match status" value="1"/>
</dbReference>
<dbReference type="Pfam" id="PF14792">
    <property type="entry name" value="DNA_pol_B_palm"/>
    <property type="match status" value="1"/>
</dbReference>
<dbReference type="EC" id="2.7.7.7" evidence="6"/>
<comment type="catalytic activity">
    <reaction evidence="6">
        <text>DNA(n) + a 2'-deoxyribonucleoside 5'-triphosphate = DNA(n+1) + diphosphate</text>
        <dbReference type="Rhea" id="RHEA:22508"/>
        <dbReference type="Rhea" id="RHEA-COMP:17339"/>
        <dbReference type="Rhea" id="RHEA-COMP:17340"/>
        <dbReference type="ChEBI" id="CHEBI:33019"/>
        <dbReference type="ChEBI" id="CHEBI:61560"/>
        <dbReference type="ChEBI" id="CHEBI:173112"/>
        <dbReference type="EC" id="2.7.7.7"/>
    </reaction>
</comment>
<dbReference type="eggNOG" id="KOG2534">
    <property type="taxonomic scope" value="Eukaryota"/>
</dbReference>
<keyword evidence="10" id="KW-1185">Reference proteome</keyword>
<keyword evidence="3 6" id="KW-0548">Nucleotidyltransferase</keyword>
<dbReference type="OrthoDB" id="205514at2759"/>
<dbReference type="Gene3D" id="1.10.150.110">
    <property type="entry name" value="DNA polymerase beta, N-terminal domain-like"/>
    <property type="match status" value="1"/>
</dbReference>
<keyword evidence="6" id="KW-0539">Nucleus</keyword>
<dbReference type="Pfam" id="PF14791">
    <property type="entry name" value="DNA_pol_B_thumb"/>
    <property type="match status" value="1"/>
</dbReference>
<comment type="function">
    <text evidence="6">DNA polymerase that functions in several pathways of DNA repair. Involved in base excision repair (BER) responsible for repair of lesions that give rise to abasic (AP) sites in DNA. Also contributes to DNA double-strand break repair by non-homologous end joining and homologous recombination. Has both template-dependent and template-independent (terminal transferase) DNA polymerase activities. Has also a 5'-deoxyribose-5-phosphate lyase (dRP lyase) activity.</text>
</comment>
<evidence type="ECO:0000259" key="8">
    <source>
        <dbReference type="SMART" id="SM00483"/>
    </source>
</evidence>
<proteinExistence type="inferred from homology"/>
<evidence type="ECO:0000256" key="6">
    <source>
        <dbReference type="RuleBase" id="RU366014"/>
    </source>
</evidence>
<evidence type="ECO:0000256" key="4">
    <source>
        <dbReference type="ARBA" id="ARBA00022705"/>
    </source>
</evidence>
<dbReference type="InterPro" id="IPR029398">
    <property type="entry name" value="PolB_thumb"/>
</dbReference>
<dbReference type="SUPFAM" id="SSF81301">
    <property type="entry name" value="Nucleotidyltransferase"/>
    <property type="match status" value="1"/>
</dbReference>
<dbReference type="Proteomes" id="UP000019763">
    <property type="component" value="Unassembled WGS sequence"/>
</dbReference>
<dbReference type="InterPro" id="IPR002008">
    <property type="entry name" value="DNA_pol_X_beta-like"/>
</dbReference>
<dbReference type="SMART" id="SM00483">
    <property type="entry name" value="POLXc"/>
    <property type="match status" value="1"/>
</dbReference>
<feature type="region of interest" description="Disordered" evidence="7">
    <location>
        <begin position="519"/>
        <end position="553"/>
    </location>
</feature>
<dbReference type="GO" id="GO:0006303">
    <property type="term" value="P:double-strand break repair via nonhomologous end joining"/>
    <property type="evidence" value="ECO:0007669"/>
    <property type="project" value="TreeGrafter"/>
</dbReference>
<accession>A0A023B1J1</accession>
<dbReference type="Gene3D" id="3.30.210.10">
    <property type="entry name" value="DNA polymerase, thumb domain"/>
    <property type="match status" value="1"/>
</dbReference>
<feature type="compositionally biased region" description="Basic and acidic residues" evidence="7">
    <location>
        <begin position="158"/>
        <end position="174"/>
    </location>
</feature>
<dbReference type="GO" id="GO:0003887">
    <property type="term" value="F:DNA-directed DNA polymerase activity"/>
    <property type="evidence" value="ECO:0007669"/>
    <property type="project" value="UniProtKB-UniRule"/>
</dbReference>